<comment type="caution">
    <text evidence="2">The sequence shown here is derived from an EMBL/GenBank/DDBJ whole genome shotgun (WGS) entry which is preliminary data.</text>
</comment>
<evidence type="ECO:0000313" key="2">
    <source>
        <dbReference type="EMBL" id="MFC7316354.1"/>
    </source>
</evidence>
<dbReference type="PANTHER" id="PTHR42924">
    <property type="entry name" value="EXONUCLEASE"/>
    <property type="match status" value="1"/>
</dbReference>
<dbReference type="AlphaFoldDB" id="A0ABD6A6W3"/>
<dbReference type="GeneID" id="79313928"/>
<organism evidence="2 3">
    <name type="scientific">Halomarina halobia</name>
    <dbReference type="NCBI Taxonomy" id="3033386"/>
    <lineage>
        <taxon>Archaea</taxon>
        <taxon>Methanobacteriati</taxon>
        <taxon>Methanobacteriota</taxon>
        <taxon>Stenosarchaea group</taxon>
        <taxon>Halobacteria</taxon>
        <taxon>Halobacteriales</taxon>
        <taxon>Natronomonadaceae</taxon>
        <taxon>Halomarina</taxon>
    </lineage>
</organism>
<reference evidence="2 3" key="1">
    <citation type="journal article" date="2019" name="Int. J. Syst. Evol. Microbiol.">
        <title>The Global Catalogue of Microorganisms (GCM) 10K type strain sequencing project: providing services to taxonomists for standard genome sequencing and annotation.</title>
        <authorList>
            <consortium name="The Broad Institute Genomics Platform"/>
            <consortium name="The Broad Institute Genome Sequencing Center for Infectious Disease"/>
            <person name="Wu L."/>
            <person name="Ma J."/>
        </authorList>
    </citation>
    <scope>NUCLEOTIDE SEQUENCE [LARGE SCALE GENOMIC DNA]</scope>
    <source>
        <strain evidence="2 3">PSR21</strain>
    </source>
</reference>
<dbReference type="PANTHER" id="PTHR42924:SF3">
    <property type="entry name" value="POLYMERASE_HISTIDINOL PHOSPHATASE N-TERMINAL DOMAIN-CONTAINING PROTEIN"/>
    <property type="match status" value="1"/>
</dbReference>
<proteinExistence type="predicted"/>
<accession>A0ABD6A6W3</accession>
<dbReference type="Gene3D" id="3.20.20.140">
    <property type="entry name" value="Metal-dependent hydrolases"/>
    <property type="match status" value="1"/>
</dbReference>
<name>A0ABD6A6W3_9EURY</name>
<dbReference type="EMBL" id="JBHTBF010000002">
    <property type="protein sequence ID" value="MFC7316354.1"/>
    <property type="molecule type" value="Genomic_DNA"/>
</dbReference>
<dbReference type="InterPro" id="IPR016195">
    <property type="entry name" value="Pol/histidinol_Pase-like"/>
</dbReference>
<dbReference type="SUPFAM" id="SSF89550">
    <property type="entry name" value="PHP domain-like"/>
    <property type="match status" value="1"/>
</dbReference>
<dbReference type="RefSeq" id="WP_276304388.1">
    <property type="nucleotide sequence ID" value="NZ_CP119992.1"/>
</dbReference>
<evidence type="ECO:0000313" key="3">
    <source>
        <dbReference type="Proteomes" id="UP001596547"/>
    </source>
</evidence>
<gene>
    <name evidence="2" type="ORF">ACFQPE_06020</name>
</gene>
<dbReference type="InterPro" id="IPR052018">
    <property type="entry name" value="PHP_domain"/>
</dbReference>
<feature type="region of interest" description="Disordered" evidence="1">
    <location>
        <begin position="216"/>
        <end position="239"/>
    </location>
</feature>
<keyword evidence="3" id="KW-1185">Reference proteome</keyword>
<dbReference type="CDD" id="cd07432">
    <property type="entry name" value="PHP_HisPPase"/>
    <property type="match status" value="1"/>
</dbReference>
<dbReference type="Proteomes" id="UP001596547">
    <property type="component" value="Unassembled WGS sequence"/>
</dbReference>
<evidence type="ECO:0000256" key="1">
    <source>
        <dbReference type="SAM" id="MobiDB-lite"/>
    </source>
</evidence>
<dbReference type="NCBIfam" id="NF038032">
    <property type="entry name" value="CehA_McbA_metalo"/>
    <property type="match status" value="1"/>
</dbReference>
<protein>
    <submittedName>
        <fullName evidence="2">CehA/McbA family metallohydrolase</fullName>
    </submittedName>
</protein>
<sequence>MFALDLHTHSRFFHGFAARPTPFDPVGARLLGAAARLRGINGVALTNHDYYEPLSTGSAVRVPGIEVTTTRGHVLVVGPDPPRFTHPERLTPMETVALAHEHGCVAIIAHPYRNSTVREVDAPFDAIEVNGKHPRTESWVRQLADDHGLPLVGGSDAHYPFEVGRAYTRVDAEELTPESVVAAIRAGRVEPRVDNHPTDRLVRRFYHRIHEQKRHLQTPTWLDEAPTPGVGRPPGEDDD</sequence>
<dbReference type="Pfam" id="PF13263">
    <property type="entry name" value="PHP_C"/>
    <property type="match status" value="1"/>
</dbReference>